<evidence type="ECO:0000256" key="4">
    <source>
        <dbReference type="ARBA" id="ARBA00022989"/>
    </source>
</evidence>
<dbReference type="InterPro" id="IPR002159">
    <property type="entry name" value="CD36_fam"/>
</dbReference>
<gene>
    <name evidence="8" type="ORF">C0Q70_13529</name>
</gene>
<keyword evidence="3 7" id="KW-0812">Transmembrane</keyword>
<comment type="caution">
    <text evidence="8">The sequence shown here is derived from an EMBL/GenBank/DDBJ whole genome shotgun (WGS) entry which is preliminary data.</text>
</comment>
<comment type="similarity">
    <text evidence="2">Belongs to the CD36 family.</text>
</comment>
<accession>A0A2T7NXH3</accession>
<sequence>MLRQYQVARAAVTASTTSNSHNSSGGNHHGAGAADAGIWALKEPRDAVSAPHARPMSAKILAVGIALVAVVVLAVALIMGLEFPKYVHAQVSEDQCVINQQHPKYNSWCAAKRVASDEATAATADEKMSHRRTARVTRCRCTDCLRLQEWETATPHSTMSCQFSEKIIDYDNADSDNSNYKVRQRGPYVYTENETREDVQFNSETATFRVSRSHVFSQNRTNEECPTCSENDTLTVLNVDYLRQVFAKGGDVNYVLSLLTSFLQDVLTSNGLYVSDTFMTNLTLLGCLDNSCDKLPHVLANVSFGKWLQVSNSSYCKEIETNRSSAPFNVTELRGLYGALLNESALGTKLLSVDQADDLNHQCRKWASDVCQGVASKDVNDNCGLVHLLQECGHRSTAAPRVQEIVSSFFCPSDTRCLNLTSVSTPVFFTYLEALTDFILQHLVKVTQTFELLQRNRDLVVTMTQNDLAMGYFLYSDTDQGEVSRHVQGLLTEDWLKSDYSTGVSWTVDTCLQGRSISNNLKVREFNGSQYAPPSLLRNPAERVSVQGQTDFTDACSSRPTCQTCSASSQYLFLYLPSLQRTLTYTWRDVMSLWGVDVHRYWLMADNFVWDASYQVSCGLQTLTSALGFFGWISVPKVTVTQLSSAGGDLRNCSLPEIESFVDVEPVSGRLWQKKTQLQLNVGIRPQDVASPRWRPLNISYLSKAIPLVWTDRRVLLDSSEVGYYNYKVVRLMRVSCGGLIGLSVVSIIVLIVGSIIFFYPTHINRVGPAPEESSIANLHSRHLNAN</sequence>
<dbReference type="GO" id="GO:0016020">
    <property type="term" value="C:membrane"/>
    <property type="evidence" value="ECO:0007669"/>
    <property type="project" value="UniProtKB-SubCell"/>
</dbReference>
<feature type="transmembrane region" description="Helical" evidence="7">
    <location>
        <begin position="60"/>
        <end position="81"/>
    </location>
</feature>
<dbReference type="Pfam" id="PF01130">
    <property type="entry name" value="CD36"/>
    <property type="match status" value="1"/>
</dbReference>
<evidence type="ECO:0000256" key="1">
    <source>
        <dbReference type="ARBA" id="ARBA00004370"/>
    </source>
</evidence>
<dbReference type="PANTHER" id="PTHR11923">
    <property type="entry name" value="SCAVENGER RECEPTOR CLASS B TYPE-1 SR-B1"/>
    <property type="match status" value="1"/>
</dbReference>
<keyword evidence="6" id="KW-0325">Glycoprotein</keyword>
<dbReference type="OrthoDB" id="18585at2759"/>
<comment type="subcellular location">
    <subcellularLocation>
        <location evidence="1">Membrane</location>
    </subcellularLocation>
</comment>
<evidence type="ECO:0000313" key="8">
    <source>
        <dbReference type="EMBL" id="PVD25865.1"/>
    </source>
</evidence>
<organism evidence="8 9">
    <name type="scientific">Pomacea canaliculata</name>
    <name type="common">Golden apple snail</name>
    <dbReference type="NCBI Taxonomy" id="400727"/>
    <lineage>
        <taxon>Eukaryota</taxon>
        <taxon>Metazoa</taxon>
        <taxon>Spiralia</taxon>
        <taxon>Lophotrochozoa</taxon>
        <taxon>Mollusca</taxon>
        <taxon>Gastropoda</taxon>
        <taxon>Caenogastropoda</taxon>
        <taxon>Architaenioglossa</taxon>
        <taxon>Ampullarioidea</taxon>
        <taxon>Ampullariidae</taxon>
        <taxon>Pomacea</taxon>
    </lineage>
</organism>
<evidence type="ECO:0000256" key="7">
    <source>
        <dbReference type="SAM" id="Phobius"/>
    </source>
</evidence>
<keyword evidence="5 7" id="KW-0472">Membrane</keyword>
<dbReference type="AlphaFoldDB" id="A0A2T7NXH3"/>
<evidence type="ECO:0000256" key="3">
    <source>
        <dbReference type="ARBA" id="ARBA00022692"/>
    </source>
</evidence>
<dbReference type="GO" id="GO:0005044">
    <property type="term" value="F:scavenger receptor activity"/>
    <property type="evidence" value="ECO:0007669"/>
    <property type="project" value="TreeGrafter"/>
</dbReference>
<protein>
    <submittedName>
        <fullName evidence="8">Uncharacterized protein</fullName>
    </submittedName>
</protein>
<dbReference type="PANTHER" id="PTHR11923:SF51">
    <property type="entry name" value="LYSOSOME MEMBRANE PROTEIN 2"/>
    <property type="match status" value="1"/>
</dbReference>
<evidence type="ECO:0000256" key="5">
    <source>
        <dbReference type="ARBA" id="ARBA00023136"/>
    </source>
</evidence>
<dbReference type="EMBL" id="PZQS01000008">
    <property type="protein sequence ID" value="PVD25865.1"/>
    <property type="molecule type" value="Genomic_DNA"/>
</dbReference>
<keyword evidence="9" id="KW-1185">Reference proteome</keyword>
<feature type="transmembrane region" description="Helical" evidence="7">
    <location>
        <begin position="740"/>
        <end position="760"/>
    </location>
</feature>
<evidence type="ECO:0000256" key="2">
    <source>
        <dbReference type="ARBA" id="ARBA00010532"/>
    </source>
</evidence>
<reference evidence="8 9" key="1">
    <citation type="submission" date="2018-04" db="EMBL/GenBank/DDBJ databases">
        <title>The genome of golden apple snail Pomacea canaliculata provides insight into stress tolerance and invasive adaptation.</title>
        <authorList>
            <person name="Liu C."/>
            <person name="Liu B."/>
            <person name="Ren Y."/>
            <person name="Zhang Y."/>
            <person name="Wang H."/>
            <person name="Li S."/>
            <person name="Jiang F."/>
            <person name="Yin L."/>
            <person name="Zhang G."/>
            <person name="Qian W."/>
            <person name="Fan W."/>
        </authorList>
    </citation>
    <scope>NUCLEOTIDE SEQUENCE [LARGE SCALE GENOMIC DNA]</scope>
    <source>
        <strain evidence="8">SZHN2017</strain>
        <tissue evidence="8">Muscle</tissue>
    </source>
</reference>
<proteinExistence type="inferred from homology"/>
<evidence type="ECO:0000256" key="6">
    <source>
        <dbReference type="ARBA" id="ARBA00023180"/>
    </source>
</evidence>
<keyword evidence="4 7" id="KW-1133">Transmembrane helix</keyword>
<evidence type="ECO:0000313" key="9">
    <source>
        <dbReference type="Proteomes" id="UP000245119"/>
    </source>
</evidence>
<dbReference type="Proteomes" id="UP000245119">
    <property type="component" value="Linkage Group LG8"/>
</dbReference>
<name>A0A2T7NXH3_POMCA</name>
<dbReference type="GO" id="GO:0005737">
    <property type="term" value="C:cytoplasm"/>
    <property type="evidence" value="ECO:0007669"/>
    <property type="project" value="TreeGrafter"/>
</dbReference>